<dbReference type="GO" id="GO:0009231">
    <property type="term" value="P:riboflavin biosynthetic process"/>
    <property type="evidence" value="ECO:0007669"/>
    <property type="project" value="InterPro"/>
</dbReference>
<dbReference type="InterPro" id="IPR024072">
    <property type="entry name" value="DHFR-like_dom_sf"/>
</dbReference>
<dbReference type="GeneID" id="92769053"/>
<dbReference type="InterPro" id="IPR050765">
    <property type="entry name" value="Riboflavin_Biosynth_HTPR"/>
</dbReference>
<reference evidence="5" key="1">
    <citation type="submission" date="2023-03" db="EMBL/GenBank/DDBJ databases">
        <title>Corynebacterium amycolatum SB-1.</title>
        <authorList>
            <person name="Jo H."/>
        </authorList>
    </citation>
    <scope>NUCLEOTIDE SEQUENCE</scope>
    <source>
        <strain evidence="5">SB-1</strain>
    </source>
</reference>
<comment type="pathway">
    <text evidence="1">Cofactor biosynthesis; riboflavin biosynthesis.</text>
</comment>
<dbReference type="PANTHER" id="PTHR38011:SF7">
    <property type="entry name" value="2,5-DIAMINO-6-RIBOSYLAMINO-4(3H)-PYRIMIDINONE 5'-PHOSPHATE REDUCTASE"/>
    <property type="match status" value="1"/>
</dbReference>
<dbReference type="Proteomes" id="UP001220238">
    <property type="component" value="Chromosome"/>
</dbReference>
<dbReference type="SUPFAM" id="SSF53597">
    <property type="entry name" value="Dihydrofolate reductase-like"/>
    <property type="match status" value="1"/>
</dbReference>
<accession>A0AB38XTS1</accession>
<name>A0AB38XTS1_CORAY</name>
<evidence type="ECO:0000313" key="6">
    <source>
        <dbReference type="Proteomes" id="UP001220238"/>
    </source>
</evidence>
<proteinExistence type="predicted"/>
<keyword evidence="2" id="KW-0521">NADP</keyword>
<evidence type="ECO:0000256" key="1">
    <source>
        <dbReference type="ARBA" id="ARBA00005104"/>
    </source>
</evidence>
<dbReference type="AlphaFoldDB" id="A0AB38XTS1"/>
<dbReference type="PANTHER" id="PTHR38011">
    <property type="entry name" value="DIHYDROFOLATE REDUCTASE FAMILY PROTEIN (AFU_ORTHOLOGUE AFUA_8G06820)"/>
    <property type="match status" value="1"/>
</dbReference>
<dbReference type="InterPro" id="IPR002734">
    <property type="entry name" value="RibDG_C"/>
</dbReference>
<dbReference type="EMBL" id="CP120206">
    <property type="protein sequence ID" value="WET43219.1"/>
    <property type="molecule type" value="Genomic_DNA"/>
</dbReference>
<dbReference type="Pfam" id="PF01872">
    <property type="entry name" value="RibD_C"/>
    <property type="match status" value="1"/>
</dbReference>
<gene>
    <name evidence="5" type="ORF">P2W56_07150</name>
</gene>
<sequence>MATLTSANPSTDELLHFLSRPAQTTPASAPELPATPTVTAIAVTSMDGRGAIEGTSGQLGNDTDATIFNTLRALADVVFVGTGTIVAEDYGPVEIPEHLEAVRQKLGRSEHVAMSTLSRSLDLDVESDFFTNAEANPPIIFTPTEDTFNSEEETAAHENKVKKIESAGALVVKLPNPSVGAAITWLAEHGYRDIVVEGGPTMYREALQQGCVDEVFLTLSPTWVGNGPLTFGENDPEEESNSTNPQAFEVRGILRSDSHIFLRYSRSFTQ</sequence>
<evidence type="ECO:0000256" key="2">
    <source>
        <dbReference type="ARBA" id="ARBA00022857"/>
    </source>
</evidence>
<protein>
    <submittedName>
        <fullName evidence="5">Dihydrofolate reductase family protein</fullName>
    </submittedName>
</protein>
<organism evidence="5 6">
    <name type="scientific">Corynebacterium amycolatum</name>
    <dbReference type="NCBI Taxonomy" id="43765"/>
    <lineage>
        <taxon>Bacteria</taxon>
        <taxon>Bacillati</taxon>
        <taxon>Actinomycetota</taxon>
        <taxon>Actinomycetes</taxon>
        <taxon>Mycobacteriales</taxon>
        <taxon>Corynebacteriaceae</taxon>
        <taxon>Corynebacterium</taxon>
    </lineage>
</organism>
<feature type="domain" description="Bacterial bifunctional deaminase-reductase C-terminal" evidence="4">
    <location>
        <begin position="36"/>
        <end position="237"/>
    </location>
</feature>
<dbReference type="GO" id="GO:0008703">
    <property type="term" value="F:5-amino-6-(5-phosphoribosylamino)uracil reductase activity"/>
    <property type="evidence" value="ECO:0007669"/>
    <property type="project" value="InterPro"/>
</dbReference>
<evidence type="ECO:0000259" key="4">
    <source>
        <dbReference type="Pfam" id="PF01872"/>
    </source>
</evidence>
<keyword evidence="3" id="KW-0560">Oxidoreductase</keyword>
<dbReference type="RefSeq" id="WP_038628857.1">
    <property type="nucleotide sequence ID" value="NZ_CP046975.1"/>
</dbReference>
<dbReference type="Gene3D" id="3.40.430.10">
    <property type="entry name" value="Dihydrofolate Reductase, subunit A"/>
    <property type="match status" value="1"/>
</dbReference>
<evidence type="ECO:0000313" key="5">
    <source>
        <dbReference type="EMBL" id="WET43219.1"/>
    </source>
</evidence>
<evidence type="ECO:0000256" key="3">
    <source>
        <dbReference type="ARBA" id="ARBA00023002"/>
    </source>
</evidence>